<dbReference type="GO" id="GO:0006465">
    <property type="term" value="P:signal peptide processing"/>
    <property type="evidence" value="ECO:0007669"/>
    <property type="project" value="InterPro"/>
</dbReference>
<evidence type="ECO:0000313" key="10">
    <source>
        <dbReference type="EMBL" id="SHN05930.1"/>
    </source>
</evidence>
<dbReference type="PROSITE" id="PS00761">
    <property type="entry name" value="SPASE_I_3"/>
    <property type="match status" value="1"/>
</dbReference>
<evidence type="ECO:0000256" key="1">
    <source>
        <dbReference type="ARBA" id="ARBA00000677"/>
    </source>
</evidence>
<sequence length="263" mass="27729">MPAQAAGARAGKRKAAEPFPWQHGWQPYPRRIPRTGASRLMIAVWLGLLAAGAVTAALGVGSIIRYRSDYRTIDQSSASMSPTYWPGAEVTIRQVGGSAVRDGQVILFSVRDWGAPGIGGTYLKRVIAQGGDHLVIHSDGTVELNGSPLHEPYLRPGPLAPGAPIDITVPEGRLFVMGDNRNNSNDSRYRTQNGDSDGTIARSTVEGVAVDPASAPVRHPGWVMTGFWLVIAGGAGGAINASRAKLRAARLTAAGVLPPPDED</sequence>
<keyword evidence="11" id="KW-1185">Reference proteome</keyword>
<dbReference type="GO" id="GO:0005886">
    <property type="term" value="C:plasma membrane"/>
    <property type="evidence" value="ECO:0007669"/>
    <property type="project" value="UniProtKB-SubCell"/>
</dbReference>
<dbReference type="GO" id="GO:0004252">
    <property type="term" value="F:serine-type endopeptidase activity"/>
    <property type="evidence" value="ECO:0007669"/>
    <property type="project" value="InterPro"/>
</dbReference>
<feature type="active site" evidence="6">
    <location>
        <position position="124"/>
    </location>
</feature>
<protein>
    <recommendedName>
        <fullName evidence="4 7">Signal peptidase I</fullName>
        <ecNumber evidence="4 7">3.4.21.89</ecNumber>
    </recommendedName>
</protein>
<evidence type="ECO:0000256" key="6">
    <source>
        <dbReference type="PIRSR" id="PIRSR600223-1"/>
    </source>
</evidence>
<comment type="caution">
    <text evidence="7">Lacks conserved residue(s) required for the propagation of feature annotation.</text>
</comment>
<keyword evidence="7" id="KW-0812">Transmembrane</keyword>
<dbReference type="Gene3D" id="2.10.109.10">
    <property type="entry name" value="Umud Fragment, subunit A"/>
    <property type="match status" value="1"/>
</dbReference>
<keyword evidence="7" id="KW-0645">Protease</keyword>
<dbReference type="PANTHER" id="PTHR43390:SF1">
    <property type="entry name" value="CHLOROPLAST PROCESSING PEPTIDASE"/>
    <property type="match status" value="1"/>
</dbReference>
<dbReference type="InterPro" id="IPR019533">
    <property type="entry name" value="Peptidase_S26"/>
</dbReference>
<dbReference type="EC" id="3.4.21.89" evidence="4 7"/>
<dbReference type="PANTHER" id="PTHR43390">
    <property type="entry name" value="SIGNAL PEPTIDASE I"/>
    <property type="match status" value="1"/>
</dbReference>
<evidence type="ECO:0000259" key="9">
    <source>
        <dbReference type="Pfam" id="PF10502"/>
    </source>
</evidence>
<dbReference type="InterPro" id="IPR036286">
    <property type="entry name" value="LexA/Signal_pep-like_sf"/>
</dbReference>
<comment type="similarity">
    <text evidence="3 7">Belongs to the peptidase S26 family.</text>
</comment>
<dbReference type="Proteomes" id="UP000184111">
    <property type="component" value="Unassembled WGS sequence"/>
</dbReference>
<feature type="region of interest" description="Disordered" evidence="8">
    <location>
        <begin position="179"/>
        <end position="199"/>
    </location>
</feature>
<feature type="transmembrane region" description="Helical" evidence="7">
    <location>
        <begin position="221"/>
        <end position="241"/>
    </location>
</feature>
<dbReference type="PROSITE" id="PS00760">
    <property type="entry name" value="SPASE_I_2"/>
    <property type="match status" value="1"/>
</dbReference>
<evidence type="ECO:0000256" key="2">
    <source>
        <dbReference type="ARBA" id="ARBA00004401"/>
    </source>
</evidence>
<evidence type="ECO:0000256" key="4">
    <source>
        <dbReference type="ARBA" id="ARBA00013208"/>
    </source>
</evidence>
<evidence type="ECO:0000256" key="3">
    <source>
        <dbReference type="ARBA" id="ARBA00009370"/>
    </source>
</evidence>
<evidence type="ECO:0000256" key="7">
    <source>
        <dbReference type="RuleBase" id="RU362042"/>
    </source>
</evidence>
<dbReference type="PRINTS" id="PR00727">
    <property type="entry name" value="LEADERPTASE"/>
</dbReference>
<reference evidence="10 11" key="1">
    <citation type="submission" date="2016-11" db="EMBL/GenBank/DDBJ databases">
        <authorList>
            <person name="Jaros S."/>
            <person name="Januszkiewicz K."/>
            <person name="Wedrychowicz H."/>
        </authorList>
    </citation>
    <scope>NUCLEOTIDE SEQUENCE [LARGE SCALE GENOMIC DNA]</scope>
    <source>
        <strain evidence="10 11">CGMCC 4.2025</strain>
    </source>
</reference>
<comment type="catalytic activity">
    <reaction evidence="1 7">
        <text>Cleavage of hydrophobic, N-terminal signal or leader sequences from secreted and periplasmic proteins.</text>
        <dbReference type="EC" id="3.4.21.89"/>
    </reaction>
</comment>
<name>A0A1M7NQ75_9ACTN</name>
<dbReference type="NCBIfam" id="TIGR02227">
    <property type="entry name" value="sigpep_I_bact"/>
    <property type="match status" value="1"/>
</dbReference>
<dbReference type="InterPro" id="IPR019758">
    <property type="entry name" value="Pept_S26A_signal_pept_1_CS"/>
</dbReference>
<feature type="domain" description="Peptidase S26" evidence="9">
    <location>
        <begin position="70"/>
        <end position="210"/>
    </location>
</feature>
<evidence type="ECO:0000256" key="8">
    <source>
        <dbReference type="SAM" id="MobiDB-lite"/>
    </source>
</evidence>
<organism evidence="10 11">
    <name type="scientific">Actinacidiphila paucisporea</name>
    <dbReference type="NCBI Taxonomy" id="310782"/>
    <lineage>
        <taxon>Bacteria</taxon>
        <taxon>Bacillati</taxon>
        <taxon>Actinomycetota</taxon>
        <taxon>Actinomycetes</taxon>
        <taxon>Kitasatosporales</taxon>
        <taxon>Streptomycetaceae</taxon>
        <taxon>Actinacidiphila</taxon>
    </lineage>
</organism>
<evidence type="ECO:0000256" key="5">
    <source>
        <dbReference type="ARBA" id="ARBA00022801"/>
    </source>
</evidence>
<gene>
    <name evidence="10" type="ORF">SAMN05216499_11995</name>
</gene>
<keyword evidence="7" id="KW-0472">Membrane</keyword>
<dbReference type="CDD" id="cd06530">
    <property type="entry name" value="S26_SPase_I"/>
    <property type="match status" value="1"/>
</dbReference>
<feature type="transmembrane region" description="Helical" evidence="7">
    <location>
        <begin position="40"/>
        <end position="64"/>
    </location>
</feature>
<keyword evidence="5 7" id="KW-0378">Hydrolase</keyword>
<dbReference type="AlphaFoldDB" id="A0A1M7NQ75"/>
<dbReference type="GO" id="GO:0009003">
    <property type="term" value="F:signal peptidase activity"/>
    <property type="evidence" value="ECO:0007669"/>
    <property type="project" value="UniProtKB-EC"/>
</dbReference>
<dbReference type="SUPFAM" id="SSF51306">
    <property type="entry name" value="LexA/Signal peptidase"/>
    <property type="match status" value="1"/>
</dbReference>
<dbReference type="InterPro" id="IPR019757">
    <property type="entry name" value="Pept_S26A_signal_pept_1_Lys-AS"/>
</dbReference>
<feature type="active site" evidence="6">
    <location>
        <position position="79"/>
    </location>
</feature>
<accession>A0A1M7NQ75</accession>
<comment type="subcellular location">
    <subcellularLocation>
        <location evidence="2">Cell membrane</location>
        <topology evidence="2">Single-pass type II membrane protein</topology>
    </subcellularLocation>
    <subcellularLocation>
        <location evidence="7">Membrane</location>
        <topology evidence="7">Single-pass type II membrane protein</topology>
    </subcellularLocation>
</comment>
<dbReference type="STRING" id="310782.SAMN05216499_11995"/>
<dbReference type="Pfam" id="PF10502">
    <property type="entry name" value="Peptidase_S26"/>
    <property type="match status" value="1"/>
</dbReference>
<dbReference type="InterPro" id="IPR000223">
    <property type="entry name" value="Pept_S26A_signal_pept_1"/>
</dbReference>
<evidence type="ECO:0000313" key="11">
    <source>
        <dbReference type="Proteomes" id="UP000184111"/>
    </source>
</evidence>
<keyword evidence="7" id="KW-1133">Transmembrane helix</keyword>
<dbReference type="EMBL" id="FRBI01000019">
    <property type="protein sequence ID" value="SHN05930.1"/>
    <property type="molecule type" value="Genomic_DNA"/>
</dbReference>
<proteinExistence type="inferred from homology"/>